<protein>
    <submittedName>
        <fullName evidence="2">Uncharacterized protein</fullName>
    </submittedName>
</protein>
<sequence>MKRVADPFGPVDIAVAPAAAFVVSLDLGLLLALIRDRRAH</sequence>
<evidence type="ECO:0000256" key="1">
    <source>
        <dbReference type="SAM" id="Phobius"/>
    </source>
</evidence>
<keyword evidence="3" id="KW-1185">Reference proteome</keyword>
<keyword evidence="1" id="KW-0472">Membrane</keyword>
<dbReference type="AlphaFoldDB" id="A0A7W6EDQ2"/>
<evidence type="ECO:0000313" key="3">
    <source>
        <dbReference type="Proteomes" id="UP000542776"/>
    </source>
</evidence>
<accession>A0A7W6EDQ2</accession>
<keyword evidence="1" id="KW-0812">Transmembrane</keyword>
<feature type="transmembrane region" description="Helical" evidence="1">
    <location>
        <begin position="13"/>
        <end position="34"/>
    </location>
</feature>
<dbReference type="RefSeq" id="WP_281383076.1">
    <property type="nucleotide sequence ID" value="NZ_JACIEK010000004.1"/>
</dbReference>
<proteinExistence type="predicted"/>
<gene>
    <name evidence="2" type="ORF">GGR04_001995</name>
</gene>
<dbReference type="EMBL" id="JACIEK010000004">
    <property type="protein sequence ID" value="MBB3998156.1"/>
    <property type="molecule type" value="Genomic_DNA"/>
</dbReference>
<keyword evidence="1" id="KW-1133">Transmembrane helix</keyword>
<organism evidence="2 3">
    <name type="scientific">Aureimonas pseudogalii</name>
    <dbReference type="NCBI Taxonomy" id="1744844"/>
    <lineage>
        <taxon>Bacteria</taxon>
        <taxon>Pseudomonadati</taxon>
        <taxon>Pseudomonadota</taxon>
        <taxon>Alphaproteobacteria</taxon>
        <taxon>Hyphomicrobiales</taxon>
        <taxon>Aurantimonadaceae</taxon>
        <taxon>Aureimonas</taxon>
    </lineage>
</organism>
<comment type="caution">
    <text evidence="2">The sequence shown here is derived from an EMBL/GenBank/DDBJ whole genome shotgun (WGS) entry which is preliminary data.</text>
</comment>
<name>A0A7W6EDQ2_9HYPH</name>
<evidence type="ECO:0000313" key="2">
    <source>
        <dbReference type="EMBL" id="MBB3998156.1"/>
    </source>
</evidence>
<dbReference type="Proteomes" id="UP000542776">
    <property type="component" value="Unassembled WGS sequence"/>
</dbReference>
<reference evidence="2 3" key="1">
    <citation type="submission" date="2020-08" db="EMBL/GenBank/DDBJ databases">
        <title>Genomic Encyclopedia of Type Strains, Phase IV (KMG-IV): sequencing the most valuable type-strain genomes for metagenomic binning, comparative biology and taxonomic classification.</title>
        <authorList>
            <person name="Goeker M."/>
        </authorList>
    </citation>
    <scope>NUCLEOTIDE SEQUENCE [LARGE SCALE GENOMIC DNA]</scope>
    <source>
        <strain evidence="2 3">DSM 102238</strain>
    </source>
</reference>